<feature type="region of interest" description="Disordered" evidence="1">
    <location>
        <begin position="1"/>
        <end position="130"/>
    </location>
</feature>
<accession>A0ABQ5IFU2</accession>
<name>A0ABQ5IFU2_9ASTR</name>
<protein>
    <submittedName>
        <fullName evidence="2">Uncharacterized protein</fullName>
    </submittedName>
</protein>
<feature type="region of interest" description="Disordered" evidence="1">
    <location>
        <begin position="157"/>
        <end position="277"/>
    </location>
</feature>
<reference evidence="2" key="1">
    <citation type="journal article" date="2022" name="Int. J. Mol. Sci.">
        <title>Draft Genome of Tanacetum Coccineum: Genomic Comparison of Closely Related Tanacetum-Family Plants.</title>
        <authorList>
            <person name="Yamashiro T."/>
            <person name="Shiraishi A."/>
            <person name="Nakayama K."/>
            <person name="Satake H."/>
        </authorList>
    </citation>
    <scope>NUCLEOTIDE SEQUENCE</scope>
</reference>
<evidence type="ECO:0000256" key="1">
    <source>
        <dbReference type="SAM" id="MobiDB-lite"/>
    </source>
</evidence>
<feature type="compositionally biased region" description="Polar residues" evidence="1">
    <location>
        <begin position="172"/>
        <end position="181"/>
    </location>
</feature>
<dbReference type="Proteomes" id="UP001151760">
    <property type="component" value="Unassembled WGS sequence"/>
</dbReference>
<evidence type="ECO:0000313" key="3">
    <source>
        <dbReference type="Proteomes" id="UP001151760"/>
    </source>
</evidence>
<organism evidence="2 3">
    <name type="scientific">Tanacetum coccineum</name>
    <dbReference type="NCBI Taxonomy" id="301880"/>
    <lineage>
        <taxon>Eukaryota</taxon>
        <taxon>Viridiplantae</taxon>
        <taxon>Streptophyta</taxon>
        <taxon>Embryophyta</taxon>
        <taxon>Tracheophyta</taxon>
        <taxon>Spermatophyta</taxon>
        <taxon>Magnoliopsida</taxon>
        <taxon>eudicotyledons</taxon>
        <taxon>Gunneridae</taxon>
        <taxon>Pentapetalae</taxon>
        <taxon>asterids</taxon>
        <taxon>campanulids</taxon>
        <taxon>Asterales</taxon>
        <taxon>Asteraceae</taxon>
        <taxon>Asteroideae</taxon>
        <taxon>Anthemideae</taxon>
        <taxon>Anthemidinae</taxon>
        <taxon>Tanacetum</taxon>
    </lineage>
</organism>
<feature type="compositionally biased region" description="Basic residues" evidence="1">
    <location>
        <begin position="28"/>
        <end position="42"/>
    </location>
</feature>
<sequence length="784" mass="88540">MQPATKRATPKKHTPVKQSKPAPPPTKKPSKRKLPQKVRKGKPTFQLVDEDDEAQQESIPQEEGNDPDLELAKKMSLEAHQEKGEGEGDDADLERAIKLSLDPAFLPQGRAPVGGVTIRDPVSETTSKRHEVVGKGKAIVTEEQVAHSLIDLAKKKRTTDQFILVRRDQSPHDSTTGPSSQPEDDTSEKVVHESSSTSDSERTESETETADPKGDKDQGEVDSSTVTSGVSIPVSDPEKAHEALAGPDPEPMKEDQTGSDSGKLHVSLAGPNPEHMDDEFLATAYPKIVKEKSKVRKEYDSTNPDQVIGQLVIEENTLCILAESIQNQESEKSPKEIIRIKKEQGEEKQDSTYSIRSTDKVDLEEFDLKSDDDEDVMMMKTLQLDQARVGQQREEDLISTASRVKLNLSEKMMTRVQRNQGSLMHLLPNNIQLSPQLDGRSLTQEMLNDSDMEGPLTTLTFPGVEHYVGLSRFQKRENATPEPEWTIPPNDFPEPENNWANTYAATYKVPEENKLQRKTYDIGSFIKWFCRQTGKKKLCKADLEGPAFNLVKAFHKNSVFLQYQMDECHKLLTNKVDLSNPEGHQILRNIYEPLPLGGPPGQVTIQPQFFFNKDLDYLLTGLWASLNWWFRRKEFYINKHMSTHDREQSDRRCEFSSGSVPGELYQKTDHAFYLIEVIRFGKVRSKSENKGKVSTEMELVGLNQQRFLVMKYTGQCTDGVDELNGIVTIKGCKERSPLRQKKEHRVKRWFCHNEDGNPARPTSNSLGYLKDGVGDGNSQLLRYQ</sequence>
<dbReference type="EMBL" id="BQNB010020725">
    <property type="protein sequence ID" value="GJT98972.1"/>
    <property type="molecule type" value="Genomic_DNA"/>
</dbReference>
<feature type="compositionally biased region" description="Basic and acidic residues" evidence="1">
    <location>
        <begin position="199"/>
        <end position="219"/>
    </location>
</feature>
<gene>
    <name evidence="2" type="ORF">Tco_1094490</name>
</gene>
<proteinExistence type="predicted"/>
<feature type="compositionally biased region" description="Polar residues" evidence="1">
    <location>
        <begin position="221"/>
        <end position="230"/>
    </location>
</feature>
<keyword evidence="3" id="KW-1185">Reference proteome</keyword>
<evidence type="ECO:0000313" key="2">
    <source>
        <dbReference type="EMBL" id="GJT98972.1"/>
    </source>
</evidence>
<reference evidence="2" key="2">
    <citation type="submission" date="2022-01" db="EMBL/GenBank/DDBJ databases">
        <authorList>
            <person name="Yamashiro T."/>
            <person name="Shiraishi A."/>
            <person name="Satake H."/>
            <person name="Nakayama K."/>
        </authorList>
    </citation>
    <scope>NUCLEOTIDE SEQUENCE</scope>
</reference>
<comment type="caution">
    <text evidence="2">The sequence shown here is derived from an EMBL/GenBank/DDBJ whole genome shotgun (WGS) entry which is preliminary data.</text>
</comment>
<feature type="compositionally biased region" description="Basic and acidic residues" evidence="1">
    <location>
        <begin position="70"/>
        <end position="86"/>
    </location>
</feature>